<keyword evidence="1" id="KW-0808">Transferase</keyword>
<dbReference type="Proteomes" id="UP001320702">
    <property type="component" value="Unassembled WGS sequence"/>
</dbReference>
<dbReference type="PANTHER" id="PTHR43877:SF5">
    <property type="entry name" value="BLL8307 PROTEIN"/>
    <property type="match status" value="1"/>
</dbReference>
<dbReference type="PANTHER" id="PTHR43877">
    <property type="entry name" value="AMINOALKYLPHOSPHONATE N-ACETYLTRANSFERASE-RELATED-RELATED"/>
    <property type="match status" value="1"/>
</dbReference>
<organism evidence="4 5">
    <name type="scientific">Paracoccus maritimus</name>
    <dbReference type="NCBI Taxonomy" id="2933292"/>
    <lineage>
        <taxon>Bacteria</taxon>
        <taxon>Pseudomonadati</taxon>
        <taxon>Pseudomonadota</taxon>
        <taxon>Alphaproteobacteria</taxon>
        <taxon>Rhodobacterales</taxon>
        <taxon>Paracoccaceae</taxon>
        <taxon>Paracoccus</taxon>
    </lineage>
</organism>
<dbReference type="CDD" id="cd04301">
    <property type="entry name" value="NAT_SF"/>
    <property type="match status" value="1"/>
</dbReference>
<dbReference type="RefSeq" id="WP_260276436.1">
    <property type="nucleotide sequence ID" value="NZ_JANAVZ010000003.1"/>
</dbReference>
<protein>
    <submittedName>
        <fullName evidence="4">GNAT family N-acetyltransferase</fullName>
    </submittedName>
</protein>
<dbReference type="InterPro" id="IPR050832">
    <property type="entry name" value="Bact_Acetyltransf"/>
</dbReference>
<evidence type="ECO:0000313" key="4">
    <source>
        <dbReference type="EMBL" id="MCT4332543.1"/>
    </source>
</evidence>
<sequence length="160" mass="17722">MIQQTGDIRIATESPLGTDLALLFQRHVEAMHADTPPESIHMMPREALLSPAIDFFVLRRAGGPIAMGALKRFGDADGELKSMHVLAEHRGQGLSRRMLDHMIEHALAAGLRRLFLETGAQPSFRAARGLYERAGFTDCPPFGSYRPDPNSIFMRLDLIA</sequence>
<dbReference type="PROSITE" id="PS51186">
    <property type="entry name" value="GNAT"/>
    <property type="match status" value="1"/>
</dbReference>
<feature type="domain" description="N-acetyltransferase" evidence="3">
    <location>
        <begin position="6"/>
        <end position="159"/>
    </location>
</feature>
<accession>A0ABT2K7P1</accession>
<dbReference type="InterPro" id="IPR000182">
    <property type="entry name" value="GNAT_dom"/>
</dbReference>
<gene>
    <name evidence="4" type="ORF">MU516_06635</name>
</gene>
<dbReference type="Pfam" id="PF00583">
    <property type="entry name" value="Acetyltransf_1"/>
    <property type="match status" value="1"/>
</dbReference>
<evidence type="ECO:0000256" key="1">
    <source>
        <dbReference type="ARBA" id="ARBA00022679"/>
    </source>
</evidence>
<proteinExistence type="predicted"/>
<dbReference type="EMBL" id="JANAVZ010000003">
    <property type="protein sequence ID" value="MCT4332543.1"/>
    <property type="molecule type" value="Genomic_DNA"/>
</dbReference>
<dbReference type="Gene3D" id="3.40.630.30">
    <property type="match status" value="1"/>
</dbReference>
<evidence type="ECO:0000313" key="5">
    <source>
        <dbReference type="Proteomes" id="UP001320702"/>
    </source>
</evidence>
<evidence type="ECO:0000256" key="2">
    <source>
        <dbReference type="ARBA" id="ARBA00023315"/>
    </source>
</evidence>
<dbReference type="InterPro" id="IPR016181">
    <property type="entry name" value="Acyl_CoA_acyltransferase"/>
</dbReference>
<comment type="caution">
    <text evidence="4">The sequence shown here is derived from an EMBL/GenBank/DDBJ whole genome shotgun (WGS) entry which is preliminary data.</text>
</comment>
<keyword evidence="2" id="KW-0012">Acyltransferase</keyword>
<evidence type="ECO:0000259" key="3">
    <source>
        <dbReference type="PROSITE" id="PS51186"/>
    </source>
</evidence>
<reference evidence="4 5" key="1">
    <citation type="submission" date="2022-04" db="EMBL/GenBank/DDBJ databases">
        <title>Paracoccus sp. YLB-12 draft genome sequence.</title>
        <authorList>
            <person name="Yu L."/>
        </authorList>
    </citation>
    <scope>NUCLEOTIDE SEQUENCE [LARGE SCALE GENOMIC DNA]</scope>
    <source>
        <strain evidence="4 5">YLB-12</strain>
    </source>
</reference>
<name>A0ABT2K7P1_9RHOB</name>
<dbReference type="SUPFAM" id="SSF55729">
    <property type="entry name" value="Acyl-CoA N-acyltransferases (Nat)"/>
    <property type="match status" value="1"/>
</dbReference>
<keyword evidence="5" id="KW-1185">Reference proteome</keyword>